<evidence type="ECO:0000313" key="2">
    <source>
        <dbReference type="EMBL" id="CAK9259028.1"/>
    </source>
</evidence>
<evidence type="ECO:0000313" key="3">
    <source>
        <dbReference type="Proteomes" id="UP001497444"/>
    </source>
</evidence>
<keyword evidence="3" id="KW-1185">Reference proteome</keyword>
<name>A0ABP0VWZ8_9BRYO</name>
<protein>
    <submittedName>
        <fullName evidence="2">Uncharacterized protein</fullName>
    </submittedName>
</protein>
<reference evidence="2" key="1">
    <citation type="submission" date="2024-02" db="EMBL/GenBank/DDBJ databases">
        <authorList>
            <consortium name="ELIXIR-Norway"/>
            <consortium name="Elixir Norway"/>
        </authorList>
    </citation>
    <scope>NUCLEOTIDE SEQUENCE</scope>
</reference>
<feature type="chain" id="PRO_5047202563" evidence="1">
    <location>
        <begin position="19"/>
        <end position="296"/>
    </location>
</feature>
<dbReference type="EMBL" id="OZ020107">
    <property type="protein sequence ID" value="CAK9259028.1"/>
    <property type="molecule type" value="Genomic_DNA"/>
</dbReference>
<feature type="signal peptide" evidence="1">
    <location>
        <begin position="1"/>
        <end position="18"/>
    </location>
</feature>
<proteinExistence type="predicted"/>
<dbReference type="Proteomes" id="UP001497444">
    <property type="component" value="Chromosome 12"/>
</dbReference>
<accession>A0ABP0VWZ8</accession>
<keyword evidence="1" id="KW-0732">Signal</keyword>
<sequence>MICDPVMLTLALPWLCAAGYKDNVNNAKELFKSALVDEATRSFQPPEFDAMRNVPLDDDDVDVQVCDDDDVFGMVNVGSPSQDIESRASDALNTTTPNDLANEAFKGWILLKVDWLAWLLNERKLDEIDKSKVRSANWIYVSEIVDVSQWWRKNGVHHRLTERIAARHLGAPDSNGLQERVFLVCKHIDNVLRQNLGNAKFEMLLILAFNKVFIKDMESKDLFTVDNLIASLNSATDATEATANIIKYFDLDGNVEDDEIDEGMEIVAMLKSAAYDIQQQHDANRSAIAQKRARND</sequence>
<evidence type="ECO:0000256" key="1">
    <source>
        <dbReference type="SAM" id="SignalP"/>
    </source>
</evidence>
<organism evidence="2 3">
    <name type="scientific">Sphagnum jensenii</name>
    <dbReference type="NCBI Taxonomy" id="128206"/>
    <lineage>
        <taxon>Eukaryota</taxon>
        <taxon>Viridiplantae</taxon>
        <taxon>Streptophyta</taxon>
        <taxon>Embryophyta</taxon>
        <taxon>Bryophyta</taxon>
        <taxon>Sphagnophytina</taxon>
        <taxon>Sphagnopsida</taxon>
        <taxon>Sphagnales</taxon>
        <taxon>Sphagnaceae</taxon>
        <taxon>Sphagnum</taxon>
    </lineage>
</organism>
<gene>
    <name evidence="2" type="ORF">CSSPJE1EN1_LOCUS4506</name>
</gene>